<evidence type="ECO:0000313" key="6">
    <source>
        <dbReference type="EMBL" id="CAI8057778.1"/>
    </source>
</evidence>
<dbReference type="AlphaFoldDB" id="A0AA35U0A4"/>
<feature type="region of interest" description="Disordered" evidence="4">
    <location>
        <begin position="86"/>
        <end position="120"/>
    </location>
</feature>
<comment type="caution">
    <text evidence="6">The sequence shown here is derived from an EMBL/GenBank/DDBJ whole genome shotgun (WGS) entry which is preliminary data.</text>
</comment>
<keyword evidence="7" id="KW-1185">Reference proteome</keyword>
<dbReference type="SMART" id="SM00228">
    <property type="entry name" value="PDZ"/>
    <property type="match status" value="2"/>
</dbReference>
<proteinExistence type="predicted"/>
<evidence type="ECO:0000256" key="1">
    <source>
        <dbReference type="ARBA" id="ARBA00004316"/>
    </source>
</evidence>
<dbReference type="FunFam" id="2.30.42.10:FF:000087">
    <property type="entry name" value="Whirlin a"/>
    <property type="match status" value="2"/>
</dbReference>
<comment type="subcellular location">
    <subcellularLocation>
        <location evidence="1">Cell projection</location>
    </subcellularLocation>
</comment>
<dbReference type="PANTHER" id="PTHR23116:SF29">
    <property type="entry name" value="PDZ DOMAIN-CONTAINING PROTEIN 7"/>
    <property type="match status" value="1"/>
</dbReference>
<evidence type="ECO:0000256" key="2">
    <source>
        <dbReference type="ARBA" id="ARBA00022737"/>
    </source>
</evidence>
<keyword evidence="3" id="KW-0966">Cell projection</keyword>
<dbReference type="GO" id="GO:0005886">
    <property type="term" value="C:plasma membrane"/>
    <property type="evidence" value="ECO:0007669"/>
    <property type="project" value="TreeGrafter"/>
</dbReference>
<dbReference type="InterPro" id="IPR051844">
    <property type="entry name" value="USH2_Complex_Protein"/>
</dbReference>
<dbReference type="InterPro" id="IPR030237">
    <property type="entry name" value="Harmonin_N"/>
</dbReference>
<dbReference type="Pfam" id="PF21219">
    <property type="entry name" value="USH1C_N"/>
    <property type="match status" value="1"/>
</dbReference>
<accession>A0AA35U0A4</accession>
<dbReference type="InterPro" id="IPR001478">
    <property type="entry name" value="PDZ"/>
</dbReference>
<dbReference type="Gene3D" id="1.20.1160.20">
    <property type="match status" value="1"/>
</dbReference>
<sequence length="409" mass="45158">MSSIRKDVARVVRLKEFHSRVEQLLPPADRDYFFYALKEYNRYKSVAKLMLALNSCLDTPEKLDLLPSIRELIPRHDRRKFDNLAPYNRMAHPPSPLPDPPGETREAEQRQRAGTQGPDGAVGVRVRRVRSVFLQRDKGRGLGLSIRGGREHEIGIFISQVDPFSLAERSGLAAGDMILSVNGFSFESITHQSAVLILKYHDQLQLSVASVGQIPGIPRERKSLIWVDTSGNPVNGEAAEELSTSMEKDQREGDRLLESPDKHKVVLKVEEEQPLGFSVRGGREFSLGIFISQVEAGSPAEGSGLNSGDQILGVNGHSFVSILHQEAVAVLRAYTTLVLTVRSLGRLPQLVSEEREEVDGATPTSPAQPPHPQPVAQESREGSDQPHNVPGHHTHSDPTTPTETMERLA</sequence>
<name>A0AA35U0A4_GEOBA</name>
<dbReference type="InterPro" id="IPR036034">
    <property type="entry name" value="PDZ_sf"/>
</dbReference>
<protein>
    <submittedName>
        <fullName evidence="6">Whirlin</fullName>
    </submittedName>
</protein>
<dbReference type="GO" id="GO:0005929">
    <property type="term" value="C:cilium"/>
    <property type="evidence" value="ECO:0007669"/>
    <property type="project" value="TreeGrafter"/>
</dbReference>
<reference evidence="6" key="1">
    <citation type="submission" date="2023-03" db="EMBL/GenBank/DDBJ databases">
        <authorList>
            <person name="Steffen K."/>
            <person name="Cardenas P."/>
        </authorList>
    </citation>
    <scope>NUCLEOTIDE SEQUENCE</scope>
</reference>
<evidence type="ECO:0000313" key="7">
    <source>
        <dbReference type="Proteomes" id="UP001174909"/>
    </source>
</evidence>
<dbReference type="PROSITE" id="PS50106">
    <property type="entry name" value="PDZ"/>
    <property type="match status" value="2"/>
</dbReference>
<dbReference type="SUPFAM" id="SSF50156">
    <property type="entry name" value="PDZ domain-like"/>
    <property type="match status" value="2"/>
</dbReference>
<dbReference type="Gene3D" id="2.30.42.10">
    <property type="match status" value="2"/>
</dbReference>
<organism evidence="6 7">
    <name type="scientific">Geodia barretti</name>
    <name type="common">Barrett's horny sponge</name>
    <dbReference type="NCBI Taxonomy" id="519541"/>
    <lineage>
        <taxon>Eukaryota</taxon>
        <taxon>Metazoa</taxon>
        <taxon>Porifera</taxon>
        <taxon>Demospongiae</taxon>
        <taxon>Heteroscleromorpha</taxon>
        <taxon>Tetractinellida</taxon>
        <taxon>Astrophorina</taxon>
        <taxon>Geodiidae</taxon>
        <taxon>Geodia</taxon>
    </lineage>
</organism>
<gene>
    <name evidence="6" type="ORF">GBAR_LOCUS31469</name>
</gene>
<dbReference type="PANTHER" id="PTHR23116">
    <property type="entry name" value="PDZ DOMAIN CONTAINING WHIRLIN AND HARMONIN-RELATED"/>
    <property type="match status" value="1"/>
</dbReference>
<evidence type="ECO:0000256" key="3">
    <source>
        <dbReference type="ARBA" id="ARBA00023273"/>
    </source>
</evidence>
<feature type="domain" description="PDZ" evidence="5">
    <location>
        <begin position="264"/>
        <end position="332"/>
    </location>
</feature>
<feature type="domain" description="PDZ" evidence="5">
    <location>
        <begin position="131"/>
        <end position="199"/>
    </location>
</feature>
<feature type="region of interest" description="Disordered" evidence="4">
    <location>
        <begin position="353"/>
        <end position="409"/>
    </location>
</feature>
<keyword evidence="2" id="KW-0677">Repeat</keyword>
<evidence type="ECO:0000256" key="4">
    <source>
        <dbReference type="SAM" id="MobiDB-lite"/>
    </source>
</evidence>
<feature type="compositionally biased region" description="Basic and acidic residues" evidence="4">
    <location>
        <begin position="102"/>
        <end position="111"/>
    </location>
</feature>
<dbReference type="Pfam" id="PF00595">
    <property type="entry name" value="PDZ"/>
    <property type="match status" value="2"/>
</dbReference>
<dbReference type="Proteomes" id="UP001174909">
    <property type="component" value="Unassembled WGS sequence"/>
</dbReference>
<evidence type="ECO:0000259" key="5">
    <source>
        <dbReference type="PROSITE" id="PS50106"/>
    </source>
</evidence>
<dbReference type="EMBL" id="CASHTH010004476">
    <property type="protein sequence ID" value="CAI8057778.1"/>
    <property type="molecule type" value="Genomic_DNA"/>
</dbReference>